<evidence type="ECO:0000313" key="1">
    <source>
        <dbReference type="EMBL" id="KAJ4837423.1"/>
    </source>
</evidence>
<comment type="caution">
    <text evidence="1">The sequence shown here is derived from an EMBL/GenBank/DDBJ whole genome shotgun (WGS) entry which is preliminary data.</text>
</comment>
<protein>
    <submittedName>
        <fullName evidence="1">Uncharacterized protein</fullName>
    </submittedName>
</protein>
<evidence type="ECO:0000313" key="2">
    <source>
        <dbReference type="Proteomes" id="UP001141552"/>
    </source>
</evidence>
<proteinExistence type="predicted"/>
<dbReference type="OrthoDB" id="1681765at2759"/>
<dbReference type="AlphaFoldDB" id="A0A9Q0FT87"/>
<organism evidence="1 2">
    <name type="scientific">Turnera subulata</name>
    <dbReference type="NCBI Taxonomy" id="218843"/>
    <lineage>
        <taxon>Eukaryota</taxon>
        <taxon>Viridiplantae</taxon>
        <taxon>Streptophyta</taxon>
        <taxon>Embryophyta</taxon>
        <taxon>Tracheophyta</taxon>
        <taxon>Spermatophyta</taxon>
        <taxon>Magnoliopsida</taxon>
        <taxon>eudicotyledons</taxon>
        <taxon>Gunneridae</taxon>
        <taxon>Pentapetalae</taxon>
        <taxon>rosids</taxon>
        <taxon>fabids</taxon>
        <taxon>Malpighiales</taxon>
        <taxon>Passifloraceae</taxon>
        <taxon>Turnera</taxon>
    </lineage>
</organism>
<reference evidence="1" key="1">
    <citation type="submission" date="2022-02" db="EMBL/GenBank/DDBJ databases">
        <authorList>
            <person name="Henning P.M."/>
            <person name="McCubbin A.G."/>
            <person name="Shore J.S."/>
        </authorList>
    </citation>
    <scope>NUCLEOTIDE SEQUENCE</scope>
    <source>
        <strain evidence="1">F60SS</strain>
        <tissue evidence="1">Leaves</tissue>
    </source>
</reference>
<dbReference type="EMBL" id="JAKUCV010003841">
    <property type="protein sequence ID" value="KAJ4837423.1"/>
    <property type="molecule type" value="Genomic_DNA"/>
</dbReference>
<gene>
    <name evidence="1" type="ORF">Tsubulata_039145</name>
</gene>
<sequence length="65" mass="7797">MSPTGKYYIVHYGYTNMPYFLTPYHGEHYHLCDYRGGRNSQGPTEKFDHNHSSLHNVIERYFRVL</sequence>
<reference evidence="1" key="2">
    <citation type="journal article" date="2023" name="Plants (Basel)">
        <title>Annotation of the Turnera subulata (Passifloraceae) Draft Genome Reveals the S-Locus Evolved after the Divergence of Turneroideae from Passifloroideae in a Stepwise Manner.</title>
        <authorList>
            <person name="Henning P.M."/>
            <person name="Roalson E.H."/>
            <person name="Mir W."/>
            <person name="McCubbin A.G."/>
            <person name="Shore J.S."/>
        </authorList>
    </citation>
    <scope>NUCLEOTIDE SEQUENCE</scope>
    <source>
        <strain evidence="1">F60SS</strain>
    </source>
</reference>
<accession>A0A9Q0FT87</accession>
<name>A0A9Q0FT87_9ROSI</name>
<dbReference type="Proteomes" id="UP001141552">
    <property type="component" value="Unassembled WGS sequence"/>
</dbReference>
<keyword evidence="2" id="KW-1185">Reference proteome</keyword>